<feature type="region of interest" description="Disordered" evidence="4">
    <location>
        <begin position="65"/>
        <end position="91"/>
    </location>
</feature>
<evidence type="ECO:0000313" key="6">
    <source>
        <dbReference type="EMBL" id="QNP58738.1"/>
    </source>
</evidence>
<dbReference type="NCBIfam" id="TIGR04174">
    <property type="entry name" value="IPTL_CTERM"/>
    <property type="match status" value="1"/>
</dbReference>
<evidence type="ECO:0000259" key="5">
    <source>
        <dbReference type="Pfam" id="PF03160"/>
    </source>
</evidence>
<proteinExistence type="predicted"/>
<evidence type="ECO:0000256" key="3">
    <source>
        <dbReference type="ARBA" id="ARBA00022837"/>
    </source>
</evidence>
<dbReference type="EMBL" id="CP060790">
    <property type="protein sequence ID" value="QNP58738.1"/>
    <property type="molecule type" value="Genomic_DNA"/>
</dbReference>
<sequence length="130" mass="13353">MEWFTADDSATAPSDYQQASGTLNWSAGDSSPRTITVLVKGDTAVEPDERFSVFLANASGAILPPGSREGVGTITNDDGGTMPPPGGGAHSVPALSDWGQLALSATLIGAAALRRRLAPRANRPAPRSHA</sequence>
<dbReference type="GO" id="GO:0016020">
    <property type="term" value="C:membrane"/>
    <property type="evidence" value="ECO:0007669"/>
    <property type="project" value="InterPro"/>
</dbReference>
<dbReference type="InterPro" id="IPR003644">
    <property type="entry name" value="Calx_beta"/>
</dbReference>
<keyword evidence="3" id="KW-0106">Calcium</keyword>
<organism evidence="6 7">
    <name type="scientific">Paenacidovorax monticola</name>
    <dbReference type="NCBI Taxonomy" id="1926868"/>
    <lineage>
        <taxon>Bacteria</taxon>
        <taxon>Pseudomonadati</taxon>
        <taxon>Pseudomonadota</taxon>
        <taxon>Betaproteobacteria</taxon>
        <taxon>Burkholderiales</taxon>
        <taxon>Comamonadaceae</taxon>
        <taxon>Paenacidovorax</taxon>
    </lineage>
</organism>
<gene>
    <name evidence="6" type="ORF">H9L24_17530</name>
</gene>
<evidence type="ECO:0000256" key="2">
    <source>
        <dbReference type="ARBA" id="ARBA00022737"/>
    </source>
</evidence>
<evidence type="ECO:0000256" key="1">
    <source>
        <dbReference type="ARBA" id="ARBA00022729"/>
    </source>
</evidence>
<evidence type="ECO:0000256" key="4">
    <source>
        <dbReference type="SAM" id="MobiDB-lite"/>
    </source>
</evidence>
<keyword evidence="7" id="KW-1185">Reference proteome</keyword>
<dbReference type="AlphaFoldDB" id="A0A7H0HDX2"/>
<dbReference type="Proteomes" id="UP000516057">
    <property type="component" value="Chromosome"/>
</dbReference>
<dbReference type="InterPro" id="IPR038081">
    <property type="entry name" value="CalX-like_sf"/>
</dbReference>
<dbReference type="GO" id="GO:0007154">
    <property type="term" value="P:cell communication"/>
    <property type="evidence" value="ECO:0007669"/>
    <property type="project" value="InterPro"/>
</dbReference>
<accession>A0A7H0HDX2</accession>
<feature type="domain" description="Calx-beta" evidence="5">
    <location>
        <begin position="4"/>
        <end position="59"/>
    </location>
</feature>
<keyword evidence="1" id="KW-0732">Signal</keyword>
<name>A0A7H0HDX2_9BURK</name>
<feature type="compositionally biased region" description="Polar residues" evidence="4">
    <location>
        <begin position="11"/>
        <end position="31"/>
    </location>
</feature>
<dbReference type="KEGG" id="amon:H9L24_17530"/>
<dbReference type="RefSeq" id="WP_187735725.1">
    <property type="nucleotide sequence ID" value="NZ_CP060790.1"/>
</dbReference>
<protein>
    <submittedName>
        <fullName evidence="6">IPTL-CTERM sorting domain-containing protein</fullName>
    </submittedName>
</protein>
<dbReference type="Gene3D" id="2.60.40.2030">
    <property type="match status" value="1"/>
</dbReference>
<dbReference type="SUPFAM" id="SSF141072">
    <property type="entry name" value="CalX-like"/>
    <property type="match status" value="1"/>
</dbReference>
<keyword evidence="2" id="KW-0677">Repeat</keyword>
<dbReference type="Pfam" id="PF03160">
    <property type="entry name" value="Calx-beta"/>
    <property type="match status" value="1"/>
</dbReference>
<evidence type="ECO:0000313" key="7">
    <source>
        <dbReference type="Proteomes" id="UP000516057"/>
    </source>
</evidence>
<feature type="region of interest" description="Disordered" evidence="4">
    <location>
        <begin position="1"/>
        <end position="31"/>
    </location>
</feature>
<dbReference type="InterPro" id="IPR026442">
    <property type="entry name" value="IPTL_CTERM"/>
</dbReference>
<reference evidence="6 7" key="1">
    <citation type="submission" date="2020-08" db="EMBL/GenBank/DDBJ databases">
        <title>Genome sequence of Acidovorax monticola KACC 19171T.</title>
        <authorList>
            <person name="Hyun D.-W."/>
            <person name="Bae J.-W."/>
        </authorList>
    </citation>
    <scope>NUCLEOTIDE SEQUENCE [LARGE SCALE GENOMIC DNA]</scope>
    <source>
        <strain evidence="6 7">KACC 19171</strain>
    </source>
</reference>